<dbReference type="PANTHER" id="PTHR10885">
    <property type="entry name" value="ISOPENTENYL-DIPHOSPHATE DELTA-ISOMERASE"/>
    <property type="match status" value="1"/>
</dbReference>
<accession>A0ABT6A6E6</accession>
<organism evidence="3 4">
    <name type="scientific">Streptomyces tropicalis</name>
    <dbReference type="NCBI Taxonomy" id="3034234"/>
    <lineage>
        <taxon>Bacteria</taxon>
        <taxon>Bacillati</taxon>
        <taxon>Actinomycetota</taxon>
        <taxon>Actinomycetes</taxon>
        <taxon>Kitasatosporales</taxon>
        <taxon>Streptomycetaceae</taxon>
        <taxon>Streptomyces</taxon>
    </lineage>
</organism>
<comment type="caution">
    <text evidence="3">The sequence shown here is derived from an EMBL/GenBank/DDBJ whole genome shotgun (WGS) entry which is preliminary data.</text>
</comment>
<proteinExistence type="predicted"/>
<reference evidence="3 4" key="1">
    <citation type="submission" date="2023-03" db="EMBL/GenBank/DDBJ databases">
        <title>Draft genome sequence of Streptomyces sp. K1PA1 isolated from peat swamp forest in Thailand.</title>
        <authorList>
            <person name="Klaysubun C."/>
            <person name="Duangmal K."/>
        </authorList>
    </citation>
    <scope>NUCLEOTIDE SEQUENCE [LARGE SCALE GENOMIC DNA]</scope>
    <source>
        <strain evidence="3 4">K1PA1</strain>
    </source>
</reference>
<dbReference type="EMBL" id="JARJBB010000007">
    <property type="protein sequence ID" value="MDF3300224.1"/>
    <property type="molecule type" value="Genomic_DNA"/>
</dbReference>
<dbReference type="SUPFAM" id="SSF55811">
    <property type="entry name" value="Nudix"/>
    <property type="match status" value="1"/>
</dbReference>
<dbReference type="CDD" id="cd04697">
    <property type="entry name" value="NUDIX_Hydrolase"/>
    <property type="match status" value="1"/>
</dbReference>
<dbReference type="PANTHER" id="PTHR10885:SF0">
    <property type="entry name" value="ISOPENTENYL-DIPHOSPHATE DELTA-ISOMERASE"/>
    <property type="match status" value="1"/>
</dbReference>
<dbReference type="Gene3D" id="3.90.79.10">
    <property type="entry name" value="Nucleoside Triphosphate Pyrophosphohydrolase"/>
    <property type="match status" value="1"/>
</dbReference>
<dbReference type="PROSITE" id="PS51462">
    <property type="entry name" value="NUDIX"/>
    <property type="match status" value="1"/>
</dbReference>
<dbReference type="Pfam" id="PF00293">
    <property type="entry name" value="NUDIX"/>
    <property type="match status" value="1"/>
</dbReference>
<keyword evidence="1" id="KW-0378">Hydrolase</keyword>
<protein>
    <submittedName>
        <fullName evidence="3">NUDIX domain-containing protein</fullName>
    </submittedName>
</protein>
<gene>
    <name evidence="3" type="ORF">P3H78_16690</name>
</gene>
<name>A0ABT6A6E6_9ACTN</name>
<evidence type="ECO:0000259" key="2">
    <source>
        <dbReference type="PROSITE" id="PS51462"/>
    </source>
</evidence>
<dbReference type="InterPro" id="IPR015797">
    <property type="entry name" value="NUDIX_hydrolase-like_dom_sf"/>
</dbReference>
<dbReference type="InterPro" id="IPR020084">
    <property type="entry name" value="NUDIX_hydrolase_CS"/>
</dbReference>
<evidence type="ECO:0000313" key="3">
    <source>
        <dbReference type="EMBL" id="MDF3300224.1"/>
    </source>
</evidence>
<sequence length="173" mass="19734">MDEWADEWVERVDEHDRVRAVVRRDEAVRHGWLHRVAVTLCTDGGERILVHRRSERVARFPGCYEAVLGGAVAVGESYEQAAERELAEELGVAVPVRFVLKFLNRAGLSPHWLGVHEAVVVPVEVRPDPGEVMWHDWLTAVELARFMRQHPFTPDSGAALGRYREAVRRRPIC</sequence>
<evidence type="ECO:0000313" key="4">
    <source>
        <dbReference type="Proteomes" id="UP001221150"/>
    </source>
</evidence>
<dbReference type="Proteomes" id="UP001221150">
    <property type="component" value="Unassembled WGS sequence"/>
</dbReference>
<keyword evidence="4" id="KW-1185">Reference proteome</keyword>
<evidence type="ECO:0000256" key="1">
    <source>
        <dbReference type="ARBA" id="ARBA00022801"/>
    </source>
</evidence>
<feature type="domain" description="Nudix hydrolase" evidence="2">
    <location>
        <begin position="32"/>
        <end position="160"/>
    </location>
</feature>
<dbReference type="InterPro" id="IPR000086">
    <property type="entry name" value="NUDIX_hydrolase_dom"/>
</dbReference>
<dbReference type="RefSeq" id="WP_276109775.1">
    <property type="nucleotide sequence ID" value="NZ_JARJBB010000007.1"/>
</dbReference>
<dbReference type="PROSITE" id="PS00893">
    <property type="entry name" value="NUDIX_BOX"/>
    <property type="match status" value="1"/>
</dbReference>